<feature type="chain" id="PRO_5040932210" evidence="1">
    <location>
        <begin position="24"/>
        <end position="700"/>
    </location>
</feature>
<feature type="domain" description="Peptidase S9 prolyl oligopeptidase catalytic" evidence="2">
    <location>
        <begin position="510"/>
        <end position="667"/>
    </location>
</feature>
<proteinExistence type="predicted"/>
<protein>
    <submittedName>
        <fullName evidence="3">Atxe2 family lasso peptide isopeptidase</fullName>
    </submittedName>
</protein>
<dbReference type="Gene3D" id="3.40.50.1820">
    <property type="entry name" value="alpha/beta hydrolase"/>
    <property type="match status" value="1"/>
</dbReference>
<evidence type="ECO:0000259" key="2">
    <source>
        <dbReference type="Pfam" id="PF00326"/>
    </source>
</evidence>
<name>A0A9X4BV53_9XANT</name>
<dbReference type="InterPro" id="IPR001375">
    <property type="entry name" value="Peptidase_S9_cat"/>
</dbReference>
<dbReference type="AlphaFoldDB" id="A0A9X4BV53"/>
<dbReference type="InterPro" id="IPR053536">
    <property type="entry name" value="Lasso_peptide_isopeptidase"/>
</dbReference>
<dbReference type="SUPFAM" id="SSF53474">
    <property type="entry name" value="alpha/beta-Hydrolases"/>
    <property type="match status" value="1"/>
</dbReference>
<dbReference type="RefSeq" id="WP_233402948.1">
    <property type="nucleotide sequence ID" value="NZ_CP168173.1"/>
</dbReference>
<reference evidence="3" key="1">
    <citation type="journal article" date="2022" name="Phytopathology">
        <title>Whole genome sequencing-based tracing of a 2022 introduction and outbreak of Xanthomonas hortorum pv. pelargonii.</title>
        <authorList>
            <person name="Iruegas Bocardo F."/>
            <person name="Weisberg A.J."/>
            <person name="Riutta E.R."/>
            <person name="Kilday K.B."/>
            <person name="Bonkowski J.C."/>
            <person name="Creswell T.C."/>
            <person name="Daughtrey M."/>
            <person name="Rane K.K."/>
            <person name="Grunwald N.J."/>
            <person name="Chang J.H."/>
            <person name="Putnam M."/>
        </authorList>
    </citation>
    <scope>NUCLEOTIDE SEQUENCE</scope>
    <source>
        <strain evidence="3">22-338</strain>
    </source>
</reference>
<dbReference type="InterPro" id="IPR029058">
    <property type="entry name" value="AB_hydrolase_fold"/>
</dbReference>
<dbReference type="InterPro" id="IPR011659">
    <property type="entry name" value="WD40"/>
</dbReference>
<dbReference type="EMBL" id="JANWTP010000100">
    <property type="protein sequence ID" value="MDC8640155.1"/>
    <property type="molecule type" value="Genomic_DNA"/>
</dbReference>
<feature type="signal peptide" evidence="1">
    <location>
        <begin position="1"/>
        <end position="23"/>
    </location>
</feature>
<keyword evidence="1" id="KW-0732">Signal</keyword>
<dbReference type="Pfam" id="PF07676">
    <property type="entry name" value="PD40"/>
    <property type="match status" value="1"/>
</dbReference>
<sequence>MQHALKGALLIWLMIAASTVSYAEEVSPRRLLEVADLANPVISPNGRQVAFRLERASVERNTYDTAWYVQDMDGAAPPRRVADGGVLLRDYATGGIELPAPALWSPDGRWIYYRAMIDGKIAVWRAAADGSRAELVTRDPADVRAFAVSPDGQTLKYSVGATREEVIGAEQAEYERGIRINDSVFIGAGLFRSSRLEGRPATQRFIDDYWFTVGPLLANVPSRWKAVDLATQGTRDLAQADVPPTVPTISDLSKRLSPPSTLAQHPDGMRLAILTRIGEEEGRLSKPDVELAMLPSVRSDRPVKCQDVLCIGKNITDVRWRPGSDDEVLFTVVDRHEGRAWSMFLWNVSTGAVRPVVHSRGLLAGSRRPSDPCGLSSEALVCVVAEADQPPRLEAIDLATGRRQLLFEPNAALALDIAAKTPARLLRWTDERGREYTGWLFQARGTPSGAPPPLFVTFYTCDGFLRGGVGDEWPLVSFAEQGISALCINGNPGYREAVENYGQGLLAVESVVELLAARGEIDHSKVGMGGQSYGSEVTMWTAMHSNVLAAASVSGISITRTLYLFNTLRENTLSMIKRNWQIDSIEEPTEQWQTLSPVFNLEKILVPILFQLSEQEYLMTLDYSLPLIRRHQGDMYVFPDEPHTKFSPSHKLAVYERNVDWFRFWLQGHENADPLKSDQYSIWRQMRERLAKVDVKGSRD</sequence>
<gene>
    <name evidence="3" type="ORF">NY667_20665</name>
</gene>
<dbReference type="GO" id="GO:0008236">
    <property type="term" value="F:serine-type peptidase activity"/>
    <property type="evidence" value="ECO:0007669"/>
    <property type="project" value="InterPro"/>
</dbReference>
<accession>A0A9X4BV53</accession>
<dbReference type="InterPro" id="IPR011042">
    <property type="entry name" value="6-blade_b-propeller_TolB-like"/>
</dbReference>
<evidence type="ECO:0000256" key="1">
    <source>
        <dbReference type="SAM" id="SignalP"/>
    </source>
</evidence>
<dbReference type="SUPFAM" id="SSF82171">
    <property type="entry name" value="DPP6 N-terminal domain-like"/>
    <property type="match status" value="1"/>
</dbReference>
<evidence type="ECO:0000313" key="4">
    <source>
        <dbReference type="Proteomes" id="UP001140230"/>
    </source>
</evidence>
<organism evidence="3 4">
    <name type="scientific">Xanthomonas hortorum pv. hederae</name>
    <dbReference type="NCBI Taxonomy" id="453603"/>
    <lineage>
        <taxon>Bacteria</taxon>
        <taxon>Pseudomonadati</taxon>
        <taxon>Pseudomonadota</taxon>
        <taxon>Gammaproteobacteria</taxon>
        <taxon>Lysobacterales</taxon>
        <taxon>Lysobacteraceae</taxon>
        <taxon>Xanthomonas</taxon>
    </lineage>
</organism>
<evidence type="ECO:0000313" key="3">
    <source>
        <dbReference type="EMBL" id="MDC8640155.1"/>
    </source>
</evidence>
<dbReference type="GO" id="GO:0006508">
    <property type="term" value="P:proteolysis"/>
    <property type="evidence" value="ECO:0007669"/>
    <property type="project" value="InterPro"/>
</dbReference>
<dbReference type="NCBIfam" id="NF033523">
    <property type="entry name" value="lasso_peptidase"/>
    <property type="match status" value="1"/>
</dbReference>
<dbReference type="Gene3D" id="2.120.10.30">
    <property type="entry name" value="TolB, C-terminal domain"/>
    <property type="match status" value="1"/>
</dbReference>
<reference evidence="3" key="2">
    <citation type="submission" date="2022-08" db="EMBL/GenBank/DDBJ databases">
        <authorList>
            <person name="Iruegas-Bocardo F."/>
            <person name="Weisberg A.J."/>
            <person name="Riutta E.R."/>
            <person name="Kilday K."/>
            <person name="Bonkowski J.C."/>
            <person name="Creswell T."/>
            <person name="Daughtrey M.L."/>
            <person name="Rane K."/>
            <person name="Grunwald N.J."/>
            <person name="Chang J.H."/>
            <person name="Putnam M.L."/>
        </authorList>
    </citation>
    <scope>NUCLEOTIDE SEQUENCE</scope>
    <source>
        <strain evidence="3">22-338</strain>
    </source>
</reference>
<dbReference type="Proteomes" id="UP001140230">
    <property type="component" value="Unassembled WGS sequence"/>
</dbReference>
<dbReference type="Pfam" id="PF00326">
    <property type="entry name" value="Peptidase_S9"/>
    <property type="match status" value="1"/>
</dbReference>
<comment type="caution">
    <text evidence="3">The sequence shown here is derived from an EMBL/GenBank/DDBJ whole genome shotgun (WGS) entry which is preliminary data.</text>
</comment>